<feature type="compositionally biased region" description="Pro residues" evidence="4">
    <location>
        <begin position="131"/>
        <end position="148"/>
    </location>
</feature>
<dbReference type="Pfam" id="PF13193">
    <property type="entry name" value="AMP-binding_C"/>
    <property type="match status" value="2"/>
</dbReference>
<evidence type="ECO:0000256" key="1">
    <source>
        <dbReference type="ARBA" id="ARBA00001957"/>
    </source>
</evidence>
<dbReference type="InterPro" id="IPR010071">
    <property type="entry name" value="AA_adenyl_dom"/>
</dbReference>
<evidence type="ECO:0000313" key="6">
    <source>
        <dbReference type="EMBL" id="GAA3681644.1"/>
    </source>
</evidence>
<name>A0ABP7C9A4_9ACTN</name>
<evidence type="ECO:0000313" key="7">
    <source>
        <dbReference type="Proteomes" id="UP001500902"/>
    </source>
</evidence>
<dbReference type="InterPro" id="IPR001242">
    <property type="entry name" value="Condensation_dom"/>
</dbReference>
<dbReference type="PROSITE" id="PS50075">
    <property type="entry name" value="CARRIER"/>
    <property type="match status" value="2"/>
</dbReference>
<dbReference type="PANTHER" id="PTHR45527">
    <property type="entry name" value="NONRIBOSOMAL PEPTIDE SYNTHETASE"/>
    <property type="match status" value="1"/>
</dbReference>
<dbReference type="PROSITE" id="PS00455">
    <property type="entry name" value="AMP_BINDING"/>
    <property type="match status" value="2"/>
</dbReference>
<keyword evidence="7" id="KW-1185">Reference proteome</keyword>
<dbReference type="Gene3D" id="2.30.38.10">
    <property type="entry name" value="Luciferase, Domain 3"/>
    <property type="match status" value="2"/>
</dbReference>
<comment type="cofactor">
    <cofactor evidence="1">
        <name>pantetheine 4'-phosphate</name>
        <dbReference type="ChEBI" id="CHEBI:47942"/>
    </cofactor>
</comment>
<dbReference type="InterPro" id="IPR025110">
    <property type="entry name" value="AMP-bd_C"/>
</dbReference>
<dbReference type="Gene3D" id="3.30.559.10">
    <property type="entry name" value="Chloramphenicol acetyltransferase-like domain"/>
    <property type="match status" value="2"/>
</dbReference>
<reference evidence="7" key="1">
    <citation type="journal article" date="2019" name="Int. J. Syst. Evol. Microbiol.">
        <title>The Global Catalogue of Microorganisms (GCM) 10K type strain sequencing project: providing services to taxonomists for standard genome sequencing and annotation.</title>
        <authorList>
            <consortium name="The Broad Institute Genomics Platform"/>
            <consortium name="The Broad Institute Genome Sequencing Center for Infectious Disease"/>
            <person name="Wu L."/>
            <person name="Ma J."/>
        </authorList>
    </citation>
    <scope>NUCLEOTIDE SEQUENCE [LARGE SCALE GENOMIC DNA]</scope>
    <source>
        <strain evidence="7">JCM 16904</strain>
    </source>
</reference>
<dbReference type="SUPFAM" id="SSF52777">
    <property type="entry name" value="CoA-dependent acyltransferases"/>
    <property type="match status" value="4"/>
</dbReference>
<dbReference type="SMART" id="SM00823">
    <property type="entry name" value="PKS_PP"/>
    <property type="match status" value="2"/>
</dbReference>
<dbReference type="Gene3D" id="3.40.50.980">
    <property type="match status" value="4"/>
</dbReference>
<proteinExistence type="predicted"/>
<dbReference type="PANTHER" id="PTHR45527:SF1">
    <property type="entry name" value="FATTY ACID SYNTHASE"/>
    <property type="match status" value="1"/>
</dbReference>
<dbReference type="InterPro" id="IPR036736">
    <property type="entry name" value="ACP-like_sf"/>
</dbReference>
<dbReference type="Pfam" id="PF00501">
    <property type="entry name" value="AMP-binding"/>
    <property type="match status" value="2"/>
</dbReference>
<accession>A0ABP7C9A4</accession>
<dbReference type="InterPro" id="IPR000873">
    <property type="entry name" value="AMP-dep_synth/lig_dom"/>
</dbReference>
<evidence type="ECO:0000256" key="2">
    <source>
        <dbReference type="ARBA" id="ARBA00022450"/>
    </source>
</evidence>
<dbReference type="Proteomes" id="UP001500902">
    <property type="component" value="Unassembled WGS sequence"/>
</dbReference>
<feature type="region of interest" description="Disordered" evidence="4">
    <location>
        <begin position="128"/>
        <end position="148"/>
    </location>
</feature>
<dbReference type="SUPFAM" id="SSF56801">
    <property type="entry name" value="Acetyl-CoA synthetase-like"/>
    <property type="match status" value="2"/>
</dbReference>
<keyword evidence="2" id="KW-0596">Phosphopantetheine</keyword>
<dbReference type="Gene3D" id="3.30.300.30">
    <property type="match status" value="2"/>
</dbReference>
<feature type="region of interest" description="Disordered" evidence="4">
    <location>
        <begin position="1657"/>
        <end position="1683"/>
    </location>
</feature>
<feature type="domain" description="Carrier" evidence="5">
    <location>
        <begin position="1583"/>
        <end position="1658"/>
    </location>
</feature>
<evidence type="ECO:0000259" key="5">
    <source>
        <dbReference type="PROSITE" id="PS50075"/>
    </source>
</evidence>
<dbReference type="InterPro" id="IPR045851">
    <property type="entry name" value="AMP-bd_C_sf"/>
</dbReference>
<keyword evidence="3" id="KW-0597">Phosphoprotein</keyword>
<dbReference type="RefSeq" id="WP_344883405.1">
    <property type="nucleotide sequence ID" value="NZ_BAAAZP010000098.1"/>
</dbReference>
<gene>
    <name evidence="6" type="ORF">GCM10022224_052390</name>
</gene>
<comment type="caution">
    <text evidence="6">The sequence shown here is derived from an EMBL/GenBank/DDBJ whole genome shotgun (WGS) entry which is preliminary data.</text>
</comment>
<dbReference type="NCBIfam" id="TIGR01733">
    <property type="entry name" value="AA-adenyl-dom"/>
    <property type="match status" value="2"/>
</dbReference>
<dbReference type="Gene3D" id="1.10.1200.10">
    <property type="entry name" value="ACP-like"/>
    <property type="match status" value="2"/>
</dbReference>
<dbReference type="InterPro" id="IPR023213">
    <property type="entry name" value="CAT-like_dom_sf"/>
</dbReference>
<dbReference type="Pfam" id="PF00668">
    <property type="entry name" value="Condensation"/>
    <property type="match status" value="2"/>
</dbReference>
<feature type="region of interest" description="Disordered" evidence="4">
    <location>
        <begin position="1563"/>
        <end position="1586"/>
    </location>
</feature>
<dbReference type="CDD" id="cd19531">
    <property type="entry name" value="LCL_NRPS-like"/>
    <property type="match status" value="2"/>
</dbReference>
<dbReference type="Pfam" id="PF00550">
    <property type="entry name" value="PP-binding"/>
    <property type="match status" value="2"/>
</dbReference>
<dbReference type="InterPro" id="IPR020806">
    <property type="entry name" value="PKS_PP-bd"/>
</dbReference>
<dbReference type="InterPro" id="IPR020845">
    <property type="entry name" value="AMP-binding_CS"/>
</dbReference>
<evidence type="ECO:0000256" key="3">
    <source>
        <dbReference type="ARBA" id="ARBA00022553"/>
    </source>
</evidence>
<organism evidence="6 7">
    <name type="scientific">Nonomuraea antimicrobica</name>
    <dbReference type="NCBI Taxonomy" id="561173"/>
    <lineage>
        <taxon>Bacteria</taxon>
        <taxon>Bacillati</taxon>
        <taxon>Actinomycetota</taxon>
        <taxon>Actinomycetes</taxon>
        <taxon>Streptosporangiales</taxon>
        <taxon>Streptosporangiaceae</taxon>
        <taxon>Nonomuraea</taxon>
    </lineage>
</organism>
<evidence type="ECO:0000256" key="4">
    <source>
        <dbReference type="SAM" id="MobiDB-lite"/>
    </source>
</evidence>
<dbReference type="InterPro" id="IPR009081">
    <property type="entry name" value="PP-bd_ACP"/>
</dbReference>
<dbReference type="Gene3D" id="3.30.559.30">
    <property type="entry name" value="Nonribosomal peptide synthetase, condensation domain"/>
    <property type="match status" value="2"/>
</dbReference>
<protein>
    <recommendedName>
        <fullName evidence="5">Carrier domain-containing protein</fullName>
    </recommendedName>
</protein>
<sequence>MTPFPDLFAERARAMPQAVAVSSDGVRLSYGELLERADRVAAHLAGLGAGPGSLVGVVLDRGVDLLVCLLGVLRSGAAYVPLDPGFPGARLAAMAGDAGVRLILSDRESLDWLPGRGTRVVPVREAVAHPPAGPTSPPAGPPLPPVGPTSPRPGDLAYVIYTSGSTGRPKGVMISHLALSNFLLSMRRRPGLPQGATLVAVTTVCFDISALELFLPLLEGAHVVIARAGQAADPVRLAELIAVERASVMQATPATWRMLQDIGWRPPDGFTVLCGGERLPPDLAAWFTGHGGPAWDLYGPTETTIWSTAARLGADDWAPVAHTSIHLLDERLEPVADGVTGELYIGGLGLARGYHGRPALTAERFLPDPYGAREGGRLYRTGDLARRVAGGGVEIVGRTDHQIKIRGFRVEAGDVEAALAAHPAVARAVVVARQGPSGDLRLVAYLVPGDPVPGDPVPGERVPGERRASVLRDFLRERLPSYMVPSAFVAVDALPLTLNGKVDRSRLPEPRWDEQPRASFTAPRTPLEHAVARTWREVFGLREIGMDDDFFDLGGHSLIATRLASRLRGAVGAEVLISMVLDHPTPAGQARALESGDVPRPGDSRIPRRGVVDRLPLSAGQRRLWFVAQESGAGGLDSTLAAYRVRGPLDVGRLRAAVQAVVDRHEALRTVFPPMDGAVDGAVDRAVGGVVDGVVDGEPTQRVLDRQEVAPVVHDAGGSPGLAVKVLAEAASRPFDLRAGPLMRVVLAAVAPDDHLVLFQWHHLIFDGWSQGVFLRDLAAAYDRPDERLPALPLQFADYALWERDADGRAHLAYWRERLAAAPEEVTPVADRTRPERPTGAGAHVSAAIPAEVMEGLRALCARHRVTLFAAVLGAFAVLLGRHAGTHDVVIGAPAAGRNRRELEELIGFFVNTLVLRLDLSGTPTVRDLLAHAHDVAVQAQAHQDVGFDRLVEELRPPRRYGRHPLFQVMLNLEGAETGTLSLGGADVEEIGVESGRSRFDLVLTLREPRCSVELEYSTELFDAVTAERLLGQYLSLLGSLAAARHSDRVSALSTRTRAEELRSARWNRTAAPYRTDACVHELVEENARRIPDRPAVTGDGVSWTYAQLNRAANRVAHRLRALGAGPDDLVGVLLPNGPAAVVALLGVLKSGAAYVPLDPAHPAERLARIVTGNGVRAVVTDEASRPSVPPGLGTPVLDVDGEGPEDDPPPVACPANLAYVLTTSGSTGTPKSVALPHDALVNLIAWQAGAQLHGVRTAQLASLGFDVSFQEIFITLATGGEVALPPPGFHGDPERLAGWVDEAGVRQVITTPTLLDHLARRWQEEGRVPAALAEVTVCGELFSLTPAVRRLLSASDLALHNQYGPSETHCAMAHPCPADPEARPPIGRPVANKRVYLLDEELNPVPEGAPGEICVGGVGLARGYVGRAAMTAERFLPDPFATEPGTRLYRTGDVGRMRADGQVVYLGRADDQIKLRGVRVEPAEIEAVLVCLPGVRAAAVALREIGPGDRRLVAYVVTTGQAPLDPVRLSAAVRQELPAYLVPSWYVRVDELPTTATGKLNRAALPAPSGAGQAGTRPPGRPPGSAAERVIAAIWSDVLGVGQVGADDDLFTLGGHSLLATKIAARLRAAFGVEVTIRDVMAAPTVAGQAAAVSRLRPDEGETDAAATVPSLRPRTSPGPAPLSAAQGRLWFLDQLRPGRLDYHLPQVVRLRGPLAADALAAALSDVVARHETLRTRYADLPDGPVQVVDPPVPFDLPVTDLSRLTAAERERRAAELVEETCFAPFDLAAGPVFAARLIRLAADDHLLVSVVHHIASDGWSLRLFDRELEHLYAAHATGTPSPLKPPPIQYADYATWETGSSADGSWEPALAYWESALAGLRPLDLPSDRPRPAVWDTGAGLVRRLLPYELAGQVRALAEERSATPFMVLFAAYAAVLAARSRQRDVAVGTPTAGRDLPETEGLIGCFVNTLVLRVTVPPELTFGDLVAQVRDRSMAAYEHQRVPFDRVVERLSPPRDPSRHPIFDTLFTMTAESAPVLAGLTAAAVPVEPRGTSVDLSLEVEERLDGAYEVELEFATALFDRATAEGLAAQYEAVLRAGCARPDRRVSELPR</sequence>
<feature type="domain" description="Carrier" evidence="5">
    <location>
        <begin position="522"/>
        <end position="597"/>
    </location>
</feature>
<dbReference type="InterPro" id="IPR006162">
    <property type="entry name" value="Ppantetheine_attach_site"/>
</dbReference>
<dbReference type="SUPFAM" id="SSF47336">
    <property type="entry name" value="ACP-like"/>
    <property type="match status" value="2"/>
</dbReference>
<dbReference type="PROSITE" id="PS00012">
    <property type="entry name" value="PHOSPHOPANTETHEINE"/>
    <property type="match status" value="2"/>
</dbReference>
<dbReference type="CDD" id="cd05930">
    <property type="entry name" value="A_NRPS"/>
    <property type="match status" value="1"/>
</dbReference>
<dbReference type="EMBL" id="BAAAZP010000098">
    <property type="protein sequence ID" value="GAA3681644.1"/>
    <property type="molecule type" value="Genomic_DNA"/>
</dbReference>